<evidence type="ECO:0000256" key="1">
    <source>
        <dbReference type="ARBA" id="ARBA00001913"/>
    </source>
</evidence>
<comment type="subcellular location">
    <subcellularLocation>
        <location evidence="2">Lysosome</location>
    </subcellularLocation>
    <subcellularLocation>
        <location evidence="3">Secreted</location>
    </subcellularLocation>
</comment>
<dbReference type="GO" id="GO:0005764">
    <property type="term" value="C:lysosome"/>
    <property type="evidence" value="ECO:0007669"/>
    <property type="project" value="UniProtKB-SubCell"/>
</dbReference>
<evidence type="ECO:0000256" key="9">
    <source>
        <dbReference type="ARBA" id="ARBA00022837"/>
    </source>
</evidence>
<dbReference type="Gene3D" id="3.40.720.10">
    <property type="entry name" value="Alkaline Phosphatase, subunit A"/>
    <property type="match status" value="1"/>
</dbReference>
<dbReference type="GO" id="GO:0005576">
    <property type="term" value="C:extracellular region"/>
    <property type="evidence" value="ECO:0007669"/>
    <property type="project" value="UniProtKB-SubCell"/>
</dbReference>
<evidence type="ECO:0000256" key="3">
    <source>
        <dbReference type="ARBA" id="ARBA00004613"/>
    </source>
</evidence>
<evidence type="ECO:0000256" key="13">
    <source>
        <dbReference type="ARBA" id="ARBA00035590"/>
    </source>
</evidence>
<evidence type="ECO:0000256" key="7">
    <source>
        <dbReference type="ARBA" id="ARBA00022729"/>
    </source>
</evidence>
<dbReference type="SUPFAM" id="SSF53649">
    <property type="entry name" value="Alkaline phosphatase-like"/>
    <property type="match status" value="1"/>
</dbReference>
<keyword evidence="21" id="KW-1185">Reference proteome</keyword>
<comment type="catalytic activity">
    <reaction evidence="18">
        <text>an aryl sulfate + H2O = a phenol + sulfate + H(+)</text>
        <dbReference type="Rhea" id="RHEA:17261"/>
        <dbReference type="ChEBI" id="CHEBI:15377"/>
        <dbReference type="ChEBI" id="CHEBI:15378"/>
        <dbReference type="ChEBI" id="CHEBI:16189"/>
        <dbReference type="ChEBI" id="CHEBI:33853"/>
        <dbReference type="ChEBI" id="CHEBI:140317"/>
        <dbReference type="EC" id="3.1.6.1"/>
    </reaction>
</comment>
<dbReference type="Ensembl" id="ENSPCET00000018207.1">
    <property type="protein sequence ID" value="ENSPCEP00000017598.1"/>
    <property type="gene ID" value="ENSPCEG00000013803.1"/>
</dbReference>
<dbReference type="Proteomes" id="UP000694393">
    <property type="component" value="Unplaced"/>
</dbReference>
<feature type="domain" description="Sulfatase N-terminal" evidence="19">
    <location>
        <begin position="74"/>
        <end position="410"/>
    </location>
</feature>
<dbReference type="PANTHER" id="PTHR46615">
    <property type="entry name" value="ARYLSULFATASE K"/>
    <property type="match status" value="1"/>
</dbReference>
<evidence type="ECO:0000313" key="20">
    <source>
        <dbReference type="Ensembl" id="ENSPCEP00000017598.1"/>
    </source>
</evidence>
<keyword evidence="6" id="KW-0479">Metal-binding</keyword>
<keyword evidence="10" id="KW-0325">Glycoprotein</keyword>
<evidence type="ECO:0000256" key="4">
    <source>
        <dbReference type="ARBA" id="ARBA00008779"/>
    </source>
</evidence>
<keyword evidence="11" id="KW-0458">Lysosome</keyword>
<protein>
    <recommendedName>
        <fullName evidence="15">Arylsulfatase K</fullName>
        <ecNumber evidence="12">3.1.6.1</ecNumber>
        <ecNumber evidence="14">3.1.6.18</ecNumber>
    </recommendedName>
    <alternativeName>
        <fullName evidence="16">Glucuronate-2-sulfatase</fullName>
    </alternativeName>
</protein>
<dbReference type="InterPro" id="IPR017850">
    <property type="entry name" value="Alkaline_phosphatase_core_sf"/>
</dbReference>
<dbReference type="GO" id="GO:0004065">
    <property type="term" value="F:arylsulfatase activity"/>
    <property type="evidence" value="ECO:0007669"/>
    <property type="project" value="UniProtKB-EC"/>
</dbReference>
<proteinExistence type="inferred from homology"/>
<dbReference type="InterPro" id="IPR047892">
    <property type="entry name" value="ARSK"/>
</dbReference>
<evidence type="ECO:0000313" key="21">
    <source>
        <dbReference type="Proteomes" id="UP000694393"/>
    </source>
</evidence>
<comment type="cofactor">
    <cofactor evidence="1">
        <name>Ca(2+)</name>
        <dbReference type="ChEBI" id="CHEBI:29108"/>
    </cofactor>
</comment>
<dbReference type="EC" id="3.1.6.1" evidence="12"/>
<evidence type="ECO:0000259" key="19">
    <source>
        <dbReference type="Pfam" id="PF00884"/>
    </source>
</evidence>
<dbReference type="FunFam" id="3.40.720.10:FF:000039">
    <property type="entry name" value="arylsulfatase K"/>
    <property type="match status" value="1"/>
</dbReference>
<evidence type="ECO:0000256" key="11">
    <source>
        <dbReference type="ARBA" id="ARBA00023228"/>
    </source>
</evidence>
<evidence type="ECO:0000256" key="10">
    <source>
        <dbReference type="ARBA" id="ARBA00023180"/>
    </source>
</evidence>
<accession>A0A8C8SA74</accession>
<evidence type="ECO:0000256" key="17">
    <source>
        <dbReference type="ARBA" id="ARBA00045156"/>
    </source>
</evidence>
<evidence type="ECO:0000256" key="8">
    <source>
        <dbReference type="ARBA" id="ARBA00022801"/>
    </source>
</evidence>
<keyword evidence="7" id="KW-0732">Signal</keyword>
<evidence type="ECO:0000256" key="6">
    <source>
        <dbReference type="ARBA" id="ARBA00022723"/>
    </source>
</evidence>
<dbReference type="CDD" id="cd16171">
    <property type="entry name" value="ARSK"/>
    <property type="match status" value="1"/>
</dbReference>
<keyword evidence="5" id="KW-0964">Secreted</keyword>
<dbReference type="GO" id="GO:0015024">
    <property type="term" value="F:glucuronate-2-sulfatase activity"/>
    <property type="evidence" value="ECO:0007669"/>
    <property type="project" value="UniProtKB-EC"/>
</dbReference>
<evidence type="ECO:0000256" key="2">
    <source>
        <dbReference type="ARBA" id="ARBA00004371"/>
    </source>
</evidence>
<reference evidence="20" key="2">
    <citation type="submission" date="2025-09" db="UniProtKB">
        <authorList>
            <consortium name="Ensembl"/>
        </authorList>
    </citation>
    <scope>IDENTIFICATION</scope>
</reference>
<comment type="similarity">
    <text evidence="4">Belongs to the sulfatase family.</text>
</comment>
<dbReference type="InterPro" id="IPR000917">
    <property type="entry name" value="Sulfatase_N"/>
</dbReference>
<evidence type="ECO:0000256" key="15">
    <source>
        <dbReference type="ARBA" id="ARBA00035710"/>
    </source>
</evidence>
<name>A0A8C8SA74_9SAUR</name>
<organism evidence="20 21">
    <name type="scientific">Pelusios castaneus</name>
    <name type="common">West African mud turtle</name>
    <dbReference type="NCBI Taxonomy" id="367368"/>
    <lineage>
        <taxon>Eukaryota</taxon>
        <taxon>Metazoa</taxon>
        <taxon>Chordata</taxon>
        <taxon>Craniata</taxon>
        <taxon>Vertebrata</taxon>
        <taxon>Euteleostomi</taxon>
        <taxon>Archelosauria</taxon>
        <taxon>Testudinata</taxon>
        <taxon>Testudines</taxon>
        <taxon>Pleurodira</taxon>
        <taxon>Pelomedusidae</taxon>
        <taxon>Pelusios</taxon>
    </lineage>
</organism>
<evidence type="ECO:0000256" key="18">
    <source>
        <dbReference type="ARBA" id="ARBA00048030"/>
    </source>
</evidence>
<comment type="function">
    <text evidence="17">Catalyzes the hydrolysis of pseudosubstrates such as p-nitrocatechol sulfate and p-nitrophenyl sulfate. Catalyzes the hydrolysis of the 2-sulfate groups of the 2-O-sulfo-D-glucuronate residues of chondroitin sulfate, heparin and heparitin sulfate. Acts selectively on 2-sulfoglucuronate and lacks activity against 2-sulfoiduronate.</text>
</comment>
<keyword evidence="9" id="KW-0106">Calcium</keyword>
<dbReference type="Pfam" id="PF00884">
    <property type="entry name" value="Sulfatase"/>
    <property type="match status" value="1"/>
</dbReference>
<evidence type="ECO:0000256" key="5">
    <source>
        <dbReference type="ARBA" id="ARBA00022525"/>
    </source>
</evidence>
<comment type="catalytic activity">
    <reaction evidence="13">
        <text>Hydrolysis of the 2-sulfate groups of the 2-O-sulfo-D-glucuronate residues of chondroitin sulfate, heparin and heparitin sulfate.</text>
        <dbReference type="EC" id="3.1.6.18"/>
    </reaction>
</comment>
<dbReference type="EC" id="3.1.6.18" evidence="14"/>
<dbReference type="AlphaFoldDB" id="A0A8C8SA74"/>
<evidence type="ECO:0000256" key="12">
    <source>
        <dbReference type="ARBA" id="ARBA00035026"/>
    </source>
</evidence>
<evidence type="ECO:0000256" key="16">
    <source>
        <dbReference type="ARBA" id="ARBA00035719"/>
    </source>
</evidence>
<dbReference type="InterPro" id="IPR051849">
    <property type="entry name" value="GAG-degrading_sulfatase"/>
</dbReference>
<dbReference type="GO" id="GO:0046872">
    <property type="term" value="F:metal ion binding"/>
    <property type="evidence" value="ECO:0007669"/>
    <property type="project" value="UniProtKB-KW"/>
</dbReference>
<dbReference type="PANTHER" id="PTHR46615:SF1">
    <property type="entry name" value="ARYLSULFATASE K"/>
    <property type="match status" value="1"/>
</dbReference>
<evidence type="ECO:0000256" key="14">
    <source>
        <dbReference type="ARBA" id="ARBA00035675"/>
    </source>
</evidence>
<sequence length="575" mass="65300">MAVAAAAWLPGSAARLASPPGCVRGSVGHTMRARWVGLAAVVLLLVSSTRWDGAKARPVAGGRRSAGSSQWAAPNVVMVMCDAFDGRLTFYPGNQTVTLPFINLMKRYGTVFLNAYTNSPICCPSRAAMWSGLFTHLTESWNNFKGLDPNYATWMDLMQKHGYRTRKYGKLDYTSGHHSVSNRVEAWTRDVDFLLRQEGRPMVNLTGNKTFVRVMEEDWQNTDKAASWIRKEATNFSQPFVLYLGLNLPHPYPSPSTGENFGSSTFLTSPYWLEKVTYEAIKIPKWPPLSTLHPVDYYSSYTKNCTEHFTKKEVRDIRAFYYAMCAETDAMLGEVISALNDTGLLKETIVIFTADHGELAMEHQQFYKMSMYEASSHVPLLFMGPRVKAHHQLSDVVSLVDIYPTMLDIARIPIPQNLSGYSLIPLLADLEDDEVLSRRLHPTWVLSEFHGCNVNSSTYMLRTDKWKYIAYSDGLSVPPQLFDLSADPDELINIATTFLEVTHSLDKKLRSIVNYPKVSASVHKYNKKQFISWKQSLGQNYSSVIANLRWHQDWLKEPRKYEDAIHRWLKTNTNE</sequence>
<keyword evidence="8" id="KW-0378">Hydrolase</keyword>
<reference evidence="20" key="1">
    <citation type="submission" date="2025-08" db="UniProtKB">
        <authorList>
            <consortium name="Ensembl"/>
        </authorList>
    </citation>
    <scope>IDENTIFICATION</scope>
</reference>